<sequence>MNVITMYINGQWVESASGRVTHIINPANGRVVAQATRGNADDVNTAVAAAKKACEPGSPWRTLTPDERAELMTKAADLIESRAEELAVAETNSMGRVYRETRYDDVYAASGAFRYYAGLVHELQGSSSIANGDLMTVTIREPLGVCAVLAPWNYSMGTTAAGMAPALAAGNTVVVKPSSLTPVATAMMFECLAEAGFPAGSVNLVLGSGNEVGTALAANKDIAKITFTGGTETGRDIIEHSATSVKRFSMELGGKSAFIIFDDADLDVAVDRLMFGIFLSQGQVCIAGSRLLVQAGVYERVMNILKERIAKIRIGMPLDPDTEFGPMVSEKQMNRVLDYIRIGQEEGAHVLIGGKRITVGDFAQGYFVEPTVLTDCTQNMRVVQEEIFGPVLTVQTFADEDEAVRLANGTCYGLAGGVFTTDMGRALRVCAGVDTGIMYVNTYMDDTQGVPVSPHRQSGTTVDGGLDGLKEYTVLKQINLKLIPDKTDWFSAVDK</sequence>
<evidence type="ECO:0000313" key="6">
    <source>
        <dbReference type="EMBL" id="RSX53233.1"/>
    </source>
</evidence>
<dbReference type="Gene3D" id="3.40.605.10">
    <property type="entry name" value="Aldehyde Dehydrogenase, Chain A, domain 1"/>
    <property type="match status" value="1"/>
</dbReference>
<dbReference type="OrthoDB" id="6882680at2"/>
<dbReference type="InterPro" id="IPR029510">
    <property type="entry name" value="Ald_DH_CS_GLU"/>
</dbReference>
<dbReference type="InterPro" id="IPR016160">
    <property type="entry name" value="Ald_DH_CS_CYS"/>
</dbReference>
<evidence type="ECO:0000256" key="4">
    <source>
        <dbReference type="RuleBase" id="RU003345"/>
    </source>
</evidence>
<dbReference type="PANTHER" id="PTHR11699">
    <property type="entry name" value="ALDEHYDE DEHYDROGENASE-RELATED"/>
    <property type="match status" value="1"/>
</dbReference>
<comment type="similarity">
    <text evidence="1 4">Belongs to the aldehyde dehydrogenase family.</text>
</comment>
<keyword evidence="2 4" id="KW-0560">Oxidoreductase</keyword>
<dbReference type="FunFam" id="3.40.605.10:FF:000007">
    <property type="entry name" value="NAD/NADP-dependent betaine aldehyde dehydrogenase"/>
    <property type="match status" value="1"/>
</dbReference>
<accession>A0A430FK15</accession>
<evidence type="ECO:0000256" key="1">
    <source>
        <dbReference type="ARBA" id="ARBA00009986"/>
    </source>
</evidence>
<dbReference type="InterPro" id="IPR016162">
    <property type="entry name" value="Ald_DH_N"/>
</dbReference>
<dbReference type="InterPro" id="IPR016161">
    <property type="entry name" value="Ald_DH/histidinol_DH"/>
</dbReference>
<evidence type="ECO:0000259" key="5">
    <source>
        <dbReference type="Pfam" id="PF00171"/>
    </source>
</evidence>
<feature type="active site" evidence="3">
    <location>
        <position position="251"/>
    </location>
</feature>
<evidence type="ECO:0000256" key="2">
    <source>
        <dbReference type="ARBA" id="ARBA00023002"/>
    </source>
</evidence>
<protein>
    <submittedName>
        <fullName evidence="6">NAD-dependent aldehyde dehydrogenase</fullName>
    </submittedName>
</protein>
<dbReference type="PROSITE" id="PS00070">
    <property type="entry name" value="ALDEHYDE_DEHYDR_CYS"/>
    <property type="match status" value="1"/>
</dbReference>
<evidence type="ECO:0000256" key="3">
    <source>
        <dbReference type="PROSITE-ProRule" id="PRU10007"/>
    </source>
</evidence>
<evidence type="ECO:0000313" key="7">
    <source>
        <dbReference type="Proteomes" id="UP000287533"/>
    </source>
</evidence>
<dbReference type="GO" id="GO:0016620">
    <property type="term" value="F:oxidoreductase activity, acting on the aldehyde or oxo group of donors, NAD or NADP as acceptor"/>
    <property type="evidence" value="ECO:0007669"/>
    <property type="project" value="InterPro"/>
</dbReference>
<dbReference type="Gene3D" id="3.40.309.10">
    <property type="entry name" value="Aldehyde Dehydrogenase, Chain A, domain 2"/>
    <property type="match status" value="1"/>
</dbReference>
<dbReference type="Pfam" id="PF00171">
    <property type="entry name" value="Aldedh"/>
    <property type="match status" value="1"/>
</dbReference>
<dbReference type="FunFam" id="3.40.309.10:FF:000012">
    <property type="entry name" value="Betaine aldehyde dehydrogenase"/>
    <property type="match status" value="1"/>
</dbReference>
<dbReference type="Proteomes" id="UP000287533">
    <property type="component" value="Unassembled WGS sequence"/>
</dbReference>
<dbReference type="EMBL" id="QXGL01000003">
    <property type="protein sequence ID" value="RSX53233.1"/>
    <property type="molecule type" value="Genomic_DNA"/>
</dbReference>
<dbReference type="SUPFAM" id="SSF53720">
    <property type="entry name" value="ALDH-like"/>
    <property type="match status" value="1"/>
</dbReference>
<organism evidence="6 7">
    <name type="scientific">Bifidobacterium goeldii</name>
    <dbReference type="NCBI Taxonomy" id="2306975"/>
    <lineage>
        <taxon>Bacteria</taxon>
        <taxon>Bacillati</taxon>
        <taxon>Actinomycetota</taxon>
        <taxon>Actinomycetes</taxon>
        <taxon>Bifidobacteriales</taxon>
        <taxon>Bifidobacteriaceae</taxon>
        <taxon>Bifidobacterium</taxon>
    </lineage>
</organism>
<comment type="caution">
    <text evidence="6">The sequence shown here is derived from an EMBL/GenBank/DDBJ whole genome shotgun (WGS) entry which is preliminary data.</text>
</comment>
<dbReference type="AlphaFoldDB" id="A0A430FK15"/>
<reference evidence="6 7" key="1">
    <citation type="submission" date="2018-09" db="EMBL/GenBank/DDBJ databases">
        <title>Characterization of the phylogenetic diversity of five novel species belonging to the genus Bifidobacterium.</title>
        <authorList>
            <person name="Lugli G.A."/>
            <person name="Duranti S."/>
            <person name="Milani C."/>
        </authorList>
    </citation>
    <scope>NUCLEOTIDE SEQUENCE [LARGE SCALE GENOMIC DNA]</scope>
    <source>
        <strain evidence="6 7">2034B</strain>
    </source>
</reference>
<name>A0A430FK15_9BIFI</name>
<dbReference type="InterPro" id="IPR015590">
    <property type="entry name" value="Aldehyde_DH_dom"/>
</dbReference>
<proteinExistence type="inferred from homology"/>
<keyword evidence="7" id="KW-1185">Reference proteome</keyword>
<dbReference type="InterPro" id="IPR016163">
    <property type="entry name" value="Ald_DH_C"/>
</dbReference>
<dbReference type="RefSeq" id="WP_125980878.1">
    <property type="nucleotide sequence ID" value="NZ_QXGL01000003.1"/>
</dbReference>
<dbReference type="PROSITE" id="PS00687">
    <property type="entry name" value="ALDEHYDE_DEHYDR_GLU"/>
    <property type="match status" value="1"/>
</dbReference>
<gene>
    <name evidence="6" type="ORF">D2E25_1206</name>
</gene>
<feature type="domain" description="Aldehyde dehydrogenase" evidence="5">
    <location>
        <begin position="12"/>
        <end position="478"/>
    </location>
</feature>